<evidence type="ECO:0000259" key="1">
    <source>
        <dbReference type="PROSITE" id="PS50851"/>
    </source>
</evidence>
<dbReference type="Gene3D" id="2.40.50.180">
    <property type="entry name" value="CheA-289, Domain 4"/>
    <property type="match status" value="1"/>
</dbReference>
<dbReference type="PANTHER" id="PTHR22617">
    <property type="entry name" value="CHEMOTAXIS SENSOR HISTIDINE KINASE-RELATED"/>
    <property type="match status" value="1"/>
</dbReference>
<dbReference type="Pfam" id="PF01584">
    <property type="entry name" value="CheW"/>
    <property type="match status" value="1"/>
</dbReference>
<dbReference type="InterPro" id="IPR039315">
    <property type="entry name" value="CheW"/>
</dbReference>
<organism evidence="2 3">
    <name type="scientific">Methylobacterium brachiatum</name>
    <dbReference type="NCBI Taxonomy" id="269660"/>
    <lineage>
        <taxon>Bacteria</taxon>
        <taxon>Pseudomonadati</taxon>
        <taxon>Pseudomonadota</taxon>
        <taxon>Alphaproteobacteria</taxon>
        <taxon>Hyphomicrobiales</taxon>
        <taxon>Methylobacteriaceae</taxon>
        <taxon>Methylobacterium</taxon>
    </lineage>
</organism>
<reference evidence="2" key="1">
    <citation type="submission" date="2023-07" db="EMBL/GenBank/DDBJ databases">
        <title>Genomic Encyclopedia of Type Strains, Phase IV (KMG-IV): sequencing the most valuable type-strain genomes for metagenomic binning, comparative biology and taxonomic classification.</title>
        <authorList>
            <person name="Goeker M."/>
        </authorList>
    </citation>
    <scope>NUCLEOTIDE SEQUENCE</scope>
    <source>
        <strain evidence="2">DSM 19569</strain>
    </source>
</reference>
<feature type="domain" description="CheW-like" evidence="1">
    <location>
        <begin position="41"/>
        <end position="191"/>
    </location>
</feature>
<dbReference type="SUPFAM" id="SSF50341">
    <property type="entry name" value="CheW-like"/>
    <property type="match status" value="1"/>
</dbReference>
<dbReference type="PROSITE" id="PS50851">
    <property type="entry name" value="CHEW"/>
    <property type="match status" value="1"/>
</dbReference>
<dbReference type="EMBL" id="JAUSWL010000005">
    <property type="protein sequence ID" value="MDQ0544626.1"/>
    <property type="molecule type" value="Genomic_DNA"/>
</dbReference>
<evidence type="ECO:0000313" key="3">
    <source>
        <dbReference type="Proteomes" id="UP001223420"/>
    </source>
</evidence>
<evidence type="ECO:0000313" key="2">
    <source>
        <dbReference type="EMBL" id="MDQ0544626.1"/>
    </source>
</evidence>
<dbReference type="Proteomes" id="UP001223420">
    <property type="component" value="Unassembled WGS sequence"/>
</dbReference>
<dbReference type="GO" id="GO:0005829">
    <property type="term" value="C:cytosol"/>
    <property type="evidence" value="ECO:0007669"/>
    <property type="project" value="TreeGrafter"/>
</dbReference>
<comment type="caution">
    <text evidence="2">The sequence shown here is derived from an EMBL/GenBank/DDBJ whole genome shotgun (WGS) entry which is preliminary data.</text>
</comment>
<sequence length="191" mass="19175">MDARISAPEQATKPRTARDIRAERAASLARRSQAAAGPETGIDHLVCACGTERYGIPLAAVAHVLPMRPFTPMPGAVPALLGLIALSGRIVGVLGLARALGRPEAPPEAEGEAGHLVVLRGSQTQPVALAVDRVLGIAAAAGPSAAGMAEAADPAGLGNAAASGYAPASAGGGRPDFVVVDLPRLLRRVLP</sequence>
<dbReference type="InterPro" id="IPR036061">
    <property type="entry name" value="CheW-like_dom_sf"/>
</dbReference>
<gene>
    <name evidence="2" type="ORF">QO001_003560</name>
</gene>
<dbReference type="InterPro" id="IPR002545">
    <property type="entry name" value="CheW-lke_dom"/>
</dbReference>
<protein>
    <submittedName>
        <fullName evidence="2">Purine-binding chemotaxis protein CheW</fullName>
    </submittedName>
</protein>
<dbReference type="GO" id="GO:0006935">
    <property type="term" value="P:chemotaxis"/>
    <property type="evidence" value="ECO:0007669"/>
    <property type="project" value="InterPro"/>
</dbReference>
<dbReference type="Gene3D" id="2.30.30.40">
    <property type="entry name" value="SH3 Domains"/>
    <property type="match status" value="1"/>
</dbReference>
<dbReference type="RefSeq" id="WP_230365239.1">
    <property type="nucleotide sequence ID" value="NZ_JAJALK010000002.1"/>
</dbReference>
<dbReference type="SMART" id="SM00260">
    <property type="entry name" value="CheW"/>
    <property type="match status" value="1"/>
</dbReference>
<proteinExistence type="predicted"/>
<name>A0AAJ1TTY1_9HYPH</name>
<dbReference type="AlphaFoldDB" id="A0AAJ1TTY1"/>
<accession>A0AAJ1TTY1</accession>
<dbReference type="GO" id="GO:0007165">
    <property type="term" value="P:signal transduction"/>
    <property type="evidence" value="ECO:0007669"/>
    <property type="project" value="InterPro"/>
</dbReference>
<dbReference type="PANTHER" id="PTHR22617:SF23">
    <property type="entry name" value="CHEMOTAXIS PROTEIN CHEW"/>
    <property type="match status" value="1"/>
</dbReference>